<dbReference type="GO" id="GO:0022625">
    <property type="term" value="C:cytosolic large ribosomal subunit"/>
    <property type="evidence" value="ECO:0007669"/>
    <property type="project" value="TreeGrafter"/>
</dbReference>
<dbReference type="InterPro" id="IPR036394">
    <property type="entry name" value="Ribosomal_uL22_sf"/>
</dbReference>
<reference evidence="12 13" key="1">
    <citation type="journal article" date="2015" name="Nature">
        <title>rRNA introns, odd ribosomes, and small enigmatic genomes across a large radiation of phyla.</title>
        <authorList>
            <person name="Brown C.T."/>
            <person name="Hug L.A."/>
            <person name="Thomas B.C."/>
            <person name="Sharon I."/>
            <person name="Castelle C.J."/>
            <person name="Singh A."/>
            <person name="Wilkins M.J."/>
            <person name="Williams K.H."/>
            <person name="Banfield J.F."/>
        </authorList>
    </citation>
    <scope>NUCLEOTIDE SEQUENCE [LARGE SCALE GENOMIC DNA]</scope>
</reference>
<feature type="compositionally biased region" description="Basic residues" evidence="11">
    <location>
        <begin position="142"/>
        <end position="158"/>
    </location>
</feature>
<gene>
    <name evidence="7" type="primary">rplV</name>
    <name evidence="12" type="ORF">UT39_C0005G0016</name>
</gene>
<dbReference type="InterPro" id="IPR005727">
    <property type="entry name" value="Ribosomal_uL22_bac/chlpt-type"/>
</dbReference>
<dbReference type="CDD" id="cd00336">
    <property type="entry name" value="Ribosomal_L22"/>
    <property type="match status" value="1"/>
</dbReference>
<evidence type="ECO:0000256" key="11">
    <source>
        <dbReference type="SAM" id="MobiDB-lite"/>
    </source>
</evidence>
<dbReference type="PANTHER" id="PTHR13501">
    <property type="entry name" value="CHLOROPLAST 50S RIBOSOMAL PROTEIN L22-RELATED"/>
    <property type="match status" value="1"/>
</dbReference>
<dbReference type="InterPro" id="IPR047867">
    <property type="entry name" value="Ribosomal_uL22_bac/org-type"/>
</dbReference>
<evidence type="ECO:0000313" key="13">
    <source>
        <dbReference type="Proteomes" id="UP000034246"/>
    </source>
</evidence>
<evidence type="ECO:0000256" key="10">
    <source>
        <dbReference type="RuleBase" id="RU004008"/>
    </source>
</evidence>
<comment type="subunit">
    <text evidence="7 9">Part of the 50S ribosomal subunit.</text>
</comment>
<comment type="function">
    <text evidence="7 10">This protein binds specifically to 23S rRNA; its binding is stimulated by other ribosomal proteins, e.g., L4, L17, and L20. It is important during the early stages of 50S assembly. It makes multiple contacts with different domains of the 23S rRNA in the assembled 50S subunit and ribosome.</text>
</comment>
<evidence type="ECO:0000256" key="4">
    <source>
        <dbReference type="ARBA" id="ARBA00022980"/>
    </source>
</evidence>
<comment type="caution">
    <text evidence="12">The sequence shown here is derived from an EMBL/GenBank/DDBJ whole genome shotgun (WGS) entry which is preliminary data.</text>
</comment>
<dbReference type="Pfam" id="PF00237">
    <property type="entry name" value="Ribosomal_L22"/>
    <property type="match status" value="1"/>
</dbReference>
<organism evidence="12 13">
    <name type="scientific">Candidatus Woesebacteria bacterium GW2011_GWA1_39_21</name>
    <dbReference type="NCBI Taxonomy" id="1618550"/>
    <lineage>
        <taxon>Bacteria</taxon>
        <taxon>Candidatus Woeseibacteriota</taxon>
    </lineage>
</organism>
<dbReference type="AlphaFoldDB" id="A0A0G0NFH5"/>
<keyword evidence="3 7" id="KW-0694">RNA-binding</keyword>
<dbReference type="STRING" id="1618550.UT39_C0005G0016"/>
<evidence type="ECO:0000256" key="9">
    <source>
        <dbReference type="RuleBase" id="RU004006"/>
    </source>
</evidence>
<evidence type="ECO:0000256" key="7">
    <source>
        <dbReference type="HAMAP-Rule" id="MF_01331"/>
    </source>
</evidence>
<comment type="function">
    <text evidence="7">The globular domain of the protein is located near the polypeptide exit tunnel on the outside of the subunit, while an extended beta-hairpin is found that lines the wall of the exit tunnel in the center of the 70S ribosome.</text>
</comment>
<proteinExistence type="inferred from homology"/>
<dbReference type="SUPFAM" id="SSF54843">
    <property type="entry name" value="Ribosomal protein L22"/>
    <property type="match status" value="1"/>
</dbReference>
<dbReference type="GO" id="GO:0003735">
    <property type="term" value="F:structural constituent of ribosome"/>
    <property type="evidence" value="ECO:0007669"/>
    <property type="project" value="InterPro"/>
</dbReference>
<evidence type="ECO:0000256" key="3">
    <source>
        <dbReference type="ARBA" id="ARBA00022884"/>
    </source>
</evidence>
<dbReference type="EMBL" id="LBWP01000005">
    <property type="protein sequence ID" value="KKR11581.1"/>
    <property type="molecule type" value="Genomic_DNA"/>
</dbReference>
<evidence type="ECO:0000256" key="6">
    <source>
        <dbReference type="ARBA" id="ARBA00035207"/>
    </source>
</evidence>
<name>A0A0G0NFH5_9BACT</name>
<evidence type="ECO:0000256" key="8">
    <source>
        <dbReference type="RuleBase" id="RU004005"/>
    </source>
</evidence>
<dbReference type="PANTHER" id="PTHR13501:SF8">
    <property type="entry name" value="LARGE RIBOSOMAL SUBUNIT PROTEIN UL22M"/>
    <property type="match status" value="1"/>
</dbReference>
<comment type="similarity">
    <text evidence="1 7 8">Belongs to the universal ribosomal protein uL22 family.</text>
</comment>
<dbReference type="GO" id="GO:0019843">
    <property type="term" value="F:rRNA binding"/>
    <property type="evidence" value="ECO:0007669"/>
    <property type="project" value="UniProtKB-UniRule"/>
</dbReference>
<evidence type="ECO:0000313" key="12">
    <source>
        <dbReference type="EMBL" id="KKR11581.1"/>
    </source>
</evidence>
<evidence type="ECO:0000256" key="5">
    <source>
        <dbReference type="ARBA" id="ARBA00023274"/>
    </source>
</evidence>
<dbReference type="Proteomes" id="UP000034246">
    <property type="component" value="Unassembled WGS sequence"/>
</dbReference>
<keyword evidence="5 7" id="KW-0687">Ribonucleoprotein</keyword>
<dbReference type="GO" id="GO:0006412">
    <property type="term" value="P:translation"/>
    <property type="evidence" value="ECO:0007669"/>
    <property type="project" value="UniProtKB-UniRule"/>
</dbReference>
<dbReference type="HAMAP" id="MF_01331_B">
    <property type="entry name" value="Ribosomal_uL22_B"/>
    <property type="match status" value="1"/>
</dbReference>
<feature type="compositionally biased region" description="Basic and acidic residues" evidence="11">
    <location>
        <begin position="115"/>
        <end position="138"/>
    </location>
</feature>
<keyword evidence="2 7" id="KW-0699">rRNA-binding</keyword>
<evidence type="ECO:0000256" key="2">
    <source>
        <dbReference type="ARBA" id="ARBA00022730"/>
    </source>
</evidence>
<feature type="region of interest" description="Disordered" evidence="11">
    <location>
        <begin position="115"/>
        <end position="158"/>
    </location>
</feature>
<dbReference type="Gene3D" id="3.90.470.10">
    <property type="entry name" value="Ribosomal protein L22/L17"/>
    <property type="match status" value="1"/>
</dbReference>
<dbReference type="InterPro" id="IPR001063">
    <property type="entry name" value="Ribosomal_uL22"/>
</dbReference>
<keyword evidence="4 7" id="KW-0689">Ribosomal protein</keyword>
<protein>
    <recommendedName>
        <fullName evidence="6 7">Large ribosomal subunit protein uL22</fullName>
    </recommendedName>
</protein>
<accession>A0A0G0NFH5</accession>
<sequence>MDIIATQKYVRVSPKKMRVVADATKILTPLEAVEKLPFLHKRGSEIIVKVVKSALANAKQKGVIDDSLIFKEIQIGEGPRLKRGMAASRGRWHPYKKRMSHIRVVLTSKLVKVDDRGKSEGNTKKVKEDKTDTKKEGGKLGIKSKLKKVLPKKAKRQE</sequence>
<evidence type="ECO:0000256" key="1">
    <source>
        <dbReference type="ARBA" id="ARBA00009451"/>
    </source>
</evidence>